<organism evidence="4 5">
    <name type="scientific">Geodia barretti</name>
    <name type="common">Barrett's horny sponge</name>
    <dbReference type="NCBI Taxonomy" id="519541"/>
    <lineage>
        <taxon>Eukaryota</taxon>
        <taxon>Metazoa</taxon>
        <taxon>Porifera</taxon>
        <taxon>Demospongiae</taxon>
        <taxon>Heteroscleromorpha</taxon>
        <taxon>Tetractinellida</taxon>
        <taxon>Astrophorina</taxon>
        <taxon>Geodiidae</taxon>
        <taxon>Geodia</taxon>
    </lineage>
</organism>
<sequence>MAQHHLLLAALLQLLRIASGDGEMSLVLPETGYCGEAISGNCTARDSTRLTLDISGLNYHTFTPEGSQKSVVLEGVSLDVVELTPTQDKFKFVVSISYTLEETLTISCRNDKVDEIHKVLLQSGNCSSPLKYVADSSMIVWERPKCLGWESVLVYTIRISTEGGIIERSTDKNSYVLPDRVKGVVNVSLSVENHCGETTQLDRQSVDTEATGTGGLAGGGGGSSESGAGELEKSLMIFFFIGLAPPVLLLMIVFIVVVVKKICSDRE</sequence>
<comment type="caution">
    <text evidence="4">The sequence shown here is derived from an EMBL/GenBank/DDBJ whole genome shotgun (WGS) entry which is preliminary data.</text>
</comment>
<feature type="transmembrane region" description="Helical" evidence="2">
    <location>
        <begin position="235"/>
        <end position="259"/>
    </location>
</feature>
<name>A0AA35S7N7_GEOBA</name>
<keyword evidence="5" id="KW-1185">Reference proteome</keyword>
<keyword evidence="3" id="KW-0732">Signal</keyword>
<proteinExistence type="predicted"/>
<feature type="signal peptide" evidence="3">
    <location>
        <begin position="1"/>
        <end position="20"/>
    </location>
</feature>
<feature type="compositionally biased region" description="Gly residues" evidence="1">
    <location>
        <begin position="212"/>
        <end position="224"/>
    </location>
</feature>
<evidence type="ECO:0000313" key="5">
    <source>
        <dbReference type="Proteomes" id="UP001174909"/>
    </source>
</evidence>
<dbReference type="EMBL" id="CASHTH010002006">
    <property type="protein sequence ID" value="CAI8023421.1"/>
    <property type="molecule type" value="Genomic_DNA"/>
</dbReference>
<keyword evidence="2" id="KW-1133">Transmembrane helix</keyword>
<evidence type="ECO:0000313" key="4">
    <source>
        <dbReference type="EMBL" id="CAI8023421.1"/>
    </source>
</evidence>
<evidence type="ECO:0000256" key="1">
    <source>
        <dbReference type="SAM" id="MobiDB-lite"/>
    </source>
</evidence>
<evidence type="ECO:0000256" key="2">
    <source>
        <dbReference type="SAM" id="Phobius"/>
    </source>
</evidence>
<feature type="chain" id="PRO_5041469551" evidence="3">
    <location>
        <begin position="21"/>
        <end position="267"/>
    </location>
</feature>
<accession>A0AA35S7N7</accession>
<protein>
    <submittedName>
        <fullName evidence="4">Uncharacterized protein</fullName>
    </submittedName>
</protein>
<feature type="region of interest" description="Disordered" evidence="1">
    <location>
        <begin position="200"/>
        <end position="225"/>
    </location>
</feature>
<dbReference type="Proteomes" id="UP001174909">
    <property type="component" value="Unassembled WGS sequence"/>
</dbReference>
<keyword evidence="2" id="KW-0472">Membrane</keyword>
<dbReference type="AlphaFoldDB" id="A0AA35S7N7"/>
<reference evidence="4" key="1">
    <citation type="submission" date="2023-03" db="EMBL/GenBank/DDBJ databases">
        <authorList>
            <person name="Steffen K."/>
            <person name="Cardenas P."/>
        </authorList>
    </citation>
    <scope>NUCLEOTIDE SEQUENCE</scope>
</reference>
<gene>
    <name evidence="4" type="ORF">GBAR_LOCUS13693</name>
</gene>
<evidence type="ECO:0000256" key="3">
    <source>
        <dbReference type="SAM" id="SignalP"/>
    </source>
</evidence>
<keyword evidence="2" id="KW-0812">Transmembrane</keyword>